<organism evidence="2 3">
    <name type="scientific">Ramlibacter ginsenosidimutans</name>
    <dbReference type="NCBI Taxonomy" id="502333"/>
    <lineage>
        <taxon>Bacteria</taxon>
        <taxon>Pseudomonadati</taxon>
        <taxon>Pseudomonadota</taxon>
        <taxon>Betaproteobacteria</taxon>
        <taxon>Burkholderiales</taxon>
        <taxon>Comamonadaceae</taxon>
        <taxon>Ramlibacter</taxon>
    </lineage>
</organism>
<feature type="domain" description="NAD-dependent epimerase/dehydratase" evidence="1">
    <location>
        <begin position="6"/>
        <end position="57"/>
    </location>
</feature>
<dbReference type="SUPFAM" id="SSF51735">
    <property type="entry name" value="NAD(P)-binding Rossmann-fold domains"/>
    <property type="match status" value="1"/>
</dbReference>
<keyword evidence="3" id="KW-1185">Reference proteome</keyword>
<proteinExistence type="predicted"/>
<evidence type="ECO:0000313" key="2">
    <source>
        <dbReference type="EMBL" id="MBK6005934.1"/>
    </source>
</evidence>
<dbReference type="Proteomes" id="UP000630528">
    <property type="component" value="Unassembled WGS sequence"/>
</dbReference>
<reference evidence="2" key="1">
    <citation type="journal article" date="2012" name="J. Microbiol. Biotechnol.">
        <title>Ramlibacter ginsenosidimutans sp. nov., with ginsenoside-converting activity.</title>
        <authorList>
            <person name="Wang L."/>
            <person name="An D.S."/>
            <person name="Kim S.G."/>
            <person name="Jin F.X."/>
            <person name="Kim S.C."/>
            <person name="Lee S.T."/>
            <person name="Im W.T."/>
        </authorList>
    </citation>
    <scope>NUCLEOTIDE SEQUENCE</scope>
    <source>
        <strain evidence="2">KACC 17527</strain>
    </source>
</reference>
<comment type="caution">
    <text evidence="2">The sequence shown here is derived from an EMBL/GenBank/DDBJ whole genome shotgun (WGS) entry which is preliminary data.</text>
</comment>
<dbReference type="Gene3D" id="3.40.50.720">
    <property type="entry name" value="NAD(P)-binding Rossmann-like Domain"/>
    <property type="match status" value="1"/>
</dbReference>
<gene>
    <name evidence="2" type="ORF">JJB11_07485</name>
</gene>
<dbReference type="InterPro" id="IPR036291">
    <property type="entry name" value="NAD(P)-bd_dom_sf"/>
</dbReference>
<name>A0A934TRC0_9BURK</name>
<dbReference type="InterPro" id="IPR001509">
    <property type="entry name" value="Epimerase_deHydtase"/>
</dbReference>
<evidence type="ECO:0000259" key="1">
    <source>
        <dbReference type="Pfam" id="PF01370"/>
    </source>
</evidence>
<sequence>MSPKHVLIAGGSGVVGRAALDAFGGAGWEITTLSRDASGPASPRHVSADLLDPGSLAVGAETFKTVTHRVHQIPPRRATALHSIAVCSQAM</sequence>
<dbReference type="Pfam" id="PF01370">
    <property type="entry name" value="Epimerase"/>
    <property type="match status" value="1"/>
</dbReference>
<accession>A0A934TRC0</accession>
<dbReference type="EMBL" id="JAEPWM010000002">
    <property type="protein sequence ID" value="MBK6005934.1"/>
    <property type="molecule type" value="Genomic_DNA"/>
</dbReference>
<dbReference type="AlphaFoldDB" id="A0A934TRC0"/>
<reference evidence="2" key="2">
    <citation type="submission" date="2021-01" db="EMBL/GenBank/DDBJ databases">
        <authorList>
            <person name="Kang M."/>
        </authorList>
    </citation>
    <scope>NUCLEOTIDE SEQUENCE</scope>
    <source>
        <strain evidence="2">KACC 17527</strain>
    </source>
</reference>
<dbReference type="RefSeq" id="WP_201167875.1">
    <property type="nucleotide sequence ID" value="NZ_JAEPWM010000002.1"/>
</dbReference>
<protein>
    <submittedName>
        <fullName evidence="2">NAD-dependent epimerase/dehydratase family protein</fullName>
    </submittedName>
</protein>
<evidence type="ECO:0000313" key="3">
    <source>
        <dbReference type="Proteomes" id="UP000630528"/>
    </source>
</evidence>